<dbReference type="InterPro" id="IPR015387">
    <property type="entry name" value="LuxQ-periplasm_dom"/>
</dbReference>
<accession>A0ABW2A4B9</accession>
<keyword evidence="2" id="KW-1003">Cell membrane</keyword>
<keyword evidence="2" id="KW-0472">Membrane</keyword>
<sequence length="179" mass="19189">MARRDLDAARQLLENALLHRAGDHIQALVIQLSDGPLALVPGPALFNIYLPLSQLASRPVQTDSWSYVGTRQNGRAYHLLRHSLPIIGEPYGAVQGYLHAFVLLNDNFPLLSQIQILSGADTVGLYAGHAPIGLLGAASDRQQALDTINPASPISVTANGTVQQYPWPWIPPAASVSAC</sequence>
<feature type="domain" description="LuxQ periplasmic" evidence="3">
    <location>
        <begin position="50"/>
        <end position="132"/>
    </location>
</feature>
<protein>
    <submittedName>
        <fullName evidence="4">LuxQ periplasmic sensor domain-containing protein</fullName>
    </submittedName>
</protein>
<organism evidence="4 5">
    <name type="scientific">Marinobacterium aestuariivivens</name>
    <dbReference type="NCBI Taxonomy" id="1698799"/>
    <lineage>
        <taxon>Bacteria</taxon>
        <taxon>Pseudomonadati</taxon>
        <taxon>Pseudomonadota</taxon>
        <taxon>Gammaproteobacteria</taxon>
        <taxon>Oceanospirillales</taxon>
        <taxon>Oceanospirillaceae</taxon>
        <taxon>Marinobacterium</taxon>
    </lineage>
</organism>
<dbReference type="SUPFAM" id="SSF103190">
    <property type="entry name" value="Sensory domain-like"/>
    <property type="match status" value="1"/>
</dbReference>
<evidence type="ECO:0000256" key="2">
    <source>
        <dbReference type="ARBA" id="ARBA00022519"/>
    </source>
</evidence>
<evidence type="ECO:0000313" key="4">
    <source>
        <dbReference type="EMBL" id="MFC6672265.1"/>
    </source>
</evidence>
<dbReference type="InterPro" id="IPR043056">
    <property type="entry name" value="LuxQ-periplasm_N"/>
</dbReference>
<reference evidence="5" key="1">
    <citation type="journal article" date="2019" name="Int. J. Syst. Evol. Microbiol.">
        <title>The Global Catalogue of Microorganisms (GCM) 10K type strain sequencing project: providing services to taxonomists for standard genome sequencing and annotation.</title>
        <authorList>
            <consortium name="The Broad Institute Genomics Platform"/>
            <consortium name="The Broad Institute Genome Sequencing Center for Infectious Disease"/>
            <person name="Wu L."/>
            <person name="Ma J."/>
        </authorList>
    </citation>
    <scope>NUCLEOTIDE SEQUENCE [LARGE SCALE GENOMIC DNA]</scope>
    <source>
        <strain evidence="5">NBRC 111756</strain>
    </source>
</reference>
<dbReference type="Pfam" id="PF09308">
    <property type="entry name" value="LuxQ-periplasm"/>
    <property type="match status" value="1"/>
</dbReference>
<dbReference type="Gene3D" id="3.30.450.220">
    <property type="entry name" value="LuxQ periplasmic domain, N-terminal subdomain"/>
    <property type="match status" value="1"/>
</dbReference>
<name>A0ABW2A4B9_9GAMM</name>
<dbReference type="EMBL" id="JBHSWE010000001">
    <property type="protein sequence ID" value="MFC6672265.1"/>
    <property type="molecule type" value="Genomic_DNA"/>
</dbReference>
<dbReference type="RefSeq" id="WP_379910712.1">
    <property type="nucleotide sequence ID" value="NZ_JBHSWE010000001.1"/>
</dbReference>
<comment type="caution">
    <text evidence="4">The sequence shown here is derived from an EMBL/GenBank/DDBJ whole genome shotgun (WGS) entry which is preliminary data.</text>
</comment>
<proteinExistence type="predicted"/>
<dbReference type="InterPro" id="IPR029151">
    <property type="entry name" value="Sensor-like_sf"/>
</dbReference>
<evidence type="ECO:0000259" key="3">
    <source>
        <dbReference type="Pfam" id="PF09308"/>
    </source>
</evidence>
<keyword evidence="2" id="KW-0997">Cell inner membrane</keyword>
<evidence type="ECO:0000256" key="1">
    <source>
        <dbReference type="ARBA" id="ARBA00004429"/>
    </source>
</evidence>
<dbReference type="Proteomes" id="UP001596422">
    <property type="component" value="Unassembled WGS sequence"/>
</dbReference>
<keyword evidence="5" id="KW-1185">Reference proteome</keyword>
<gene>
    <name evidence="4" type="ORF">ACFQDL_20980</name>
</gene>
<evidence type="ECO:0000313" key="5">
    <source>
        <dbReference type="Proteomes" id="UP001596422"/>
    </source>
</evidence>
<comment type="subcellular location">
    <subcellularLocation>
        <location evidence="1">Cell inner membrane</location>
        <topology evidence="1">Multi-pass membrane protein</topology>
    </subcellularLocation>
</comment>